<accession>A0A1N7D036</accession>
<keyword evidence="2" id="KW-0813">Transport</keyword>
<feature type="transmembrane region" description="Helical" evidence="5">
    <location>
        <begin position="165"/>
        <end position="189"/>
    </location>
</feature>
<dbReference type="PANTHER" id="PTHR43045">
    <property type="entry name" value="SHIKIMATE TRANSPORTER"/>
    <property type="match status" value="1"/>
</dbReference>
<reference evidence="7" key="1">
    <citation type="submission" date="2017-01" db="EMBL/GenBank/DDBJ databases">
        <authorList>
            <person name="Varghese N."/>
            <person name="Submissions S."/>
        </authorList>
    </citation>
    <scope>NUCLEOTIDE SEQUENCE [LARGE SCALE GENOMIC DNA]</scope>
    <source>
        <strain evidence="7">ATCC 12950</strain>
    </source>
</reference>
<keyword evidence="7" id="KW-1185">Reference proteome</keyword>
<keyword evidence="5" id="KW-0812">Transmembrane</keyword>
<feature type="transmembrane region" description="Helical" evidence="5">
    <location>
        <begin position="139"/>
        <end position="159"/>
    </location>
</feature>
<dbReference type="Proteomes" id="UP000186096">
    <property type="component" value="Unassembled WGS sequence"/>
</dbReference>
<keyword evidence="5" id="KW-1133">Transmembrane helix</keyword>
<evidence type="ECO:0000256" key="5">
    <source>
        <dbReference type="SAM" id="Phobius"/>
    </source>
</evidence>
<feature type="transmembrane region" description="Helical" evidence="5">
    <location>
        <begin position="30"/>
        <end position="48"/>
    </location>
</feature>
<evidence type="ECO:0000256" key="1">
    <source>
        <dbReference type="ARBA" id="ARBA00004651"/>
    </source>
</evidence>
<evidence type="ECO:0000256" key="2">
    <source>
        <dbReference type="ARBA" id="ARBA00022448"/>
    </source>
</evidence>
<feature type="region of interest" description="Disordered" evidence="4">
    <location>
        <begin position="201"/>
        <end position="224"/>
    </location>
</feature>
<evidence type="ECO:0000256" key="3">
    <source>
        <dbReference type="ARBA" id="ARBA00022475"/>
    </source>
</evidence>
<organism evidence="6 7">
    <name type="scientific">Microbispora rosea</name>
    <dbReference type="NCBI Taxonomy" id="58117"/>
    <lineage>
        <taxon>Bacteria</taxon>
        <taxon>Bacillati</taxon>
        <taxon>Actinomycetota</taxon>
        <taxon>Actinomycetes</taxon>
        <taxon>Streptosporangiales</taxon>
        <taxon>Streptosporangiaceae</taxon>
        <taxon>Microbispora</taxon>
    </lineage>
</organism>
<protein>
    <recommendedName>
        <fullName evidence="8">Major Facilitator Superfamily protein</fullName>
    </recommendedName>
</protein>
<name>A0A1N7D036_9ACTN</name>
<dbReference type="GO" id="GO:0005886">
    <property type="term" value="C:plasma membrane"/>
    <property type="evidence" value="ECO:0007669"/>
    <property type="project" value="UniProtKB-SubCell"/>
</dbReference>
<feature type="compositionally biased region" description="Polar residues" evidence="4">
    <location>
        <begin position="201"/>
        <end position="210"/>
    </location>
</feature>
<evidence type="ECO:0000313" key="7">
    <source>
        <dbReference type="Proteomes" id="UP000186096"/>
    </source>
</evidence>
<gene>
    <name evidence="6" type="ORF">SAMN05421833_11340</name>
</gene>
<dbReference type="InterPro" id="IPR036259">
    <property type="entry name" value="MFS_trans_sf"/>
</dbReference>
<dbReference type="RefSeq" id="WP_076436456.1">
    <property type="nucleotide sequence ID" value="NZ_FTNI01000013.1"/>
</dbReference>
<comment type="subcellular location">
    <subcellularLocation>
        <location evidence="1">Cell membrane</location>
        <topology evidence="1">Multi-pass membrane protein</topology>
    </subcellularLocation>
</comment>
<dbReference type="STRING" id="58117.SAMN05421833_11340"/>
<sequence>MGGEWGGAVLIAAEHAGPKRIFYAAFAQQGSPAGSILATGMLALVNLLPEDAFLSYGWRIPFLASAVLLVIGPVIRLRVEESPDFVRLREQREVAKLPVAEVLRPAWPLVLLGIGASGVGIASAYFTNTFILSWATSDLGIAKGTVLIVMTPVTFLLVGTGSAPLATLGLTLSIVFGGASYAALAGFLAEVLGWTRTWTGSPPMPSSTSAGRRWCRGSTTPTTT</sequence>
<dbReference type="AlphaFoldDB" id="A0A1N7D036"/>
<evidence type="ECO:0000256" key="4">
    <source>
        <dbReference type="SAM" id="MobiDB-lite"/>
    </source>
</evidence>
<feature type="transmembrane region" description="Helical" evidence="5">
    <location>
        <begin position="60"/>
        <end position="79"/>
    </location>
</feature>
<evidence type="ECO:0000313" key="6">
    <source>
        <dbReference type="EMBL" id="SIR69278.1"/>
    </source>
</evidence>
<proteinExistence type="predicted"/>
<keyword evidence="5" id="KW-0472">Membrane</keyword>
<dbReference type="SUPFAM" id="SSF103473">
    <property type="entry name" value="MFS general substrate transporter"/>
    <property type="match status" value="1"/>
</dbReference>
<keyword evidence="3" id="KW-1003">Cell membrane</keyword>
<evidence type="ECO:0008006" key="8">
    <source>
        <dbReference type="Google" id="ProtNLM"/>
    </source>
</evidence>
<dbReference type="EMBL" id="FTNI01000013">
    <property type="protein sequence ID" value="SIR69278.1"/>
    <property type="molecule type" value="Genomic_DNA"/>
</dbReference>
<feature type="transmembrane region" description="Helical" evidence="5">
    <location>
        <begin position="106"/>
        <end position="127"/>
    </location>
</feature>
<dbReference type="PANTHER" id="PTHR43045:SF1">
    <property type="entry name" value="SHIKIMATE TRANSPORTER"/>
    <property type="match status" value="1"/>
</dbReference>
<dbReference type="Gene3D" id="1.20.1250.20">
    <property type="entry name" value="MFS general substrate transporter like domains"/>
    <property type="match status" value="1"/>
</dbReference>